<keyword evidence="2" id="KW-1185">Reference proteome</keyword>
<dbReference type="InterPro" id="IPR031755">
    <property type="entry name" value="Inhibitor_I66"/>
</dbReference>
<dbReference type="AlphaFoldDB" id="A0AAV9V9W3"/>
<sequence>MPVIPKIPELETGNYVIKSFSTGYFVARNSIEDKSLRSKAIVLRREGGADATWVLIKNGDGTYNMVNRNTPAFQKGDKLFGLLGPEEQPVEVRWRISAVPQHGKDVYIIENYAGLEGWLVTGVGANGTGAERTQISVGGLVATRSLPPLYRTNELFIIKRA</sequence>
<dbReference type="Pfam" id="PF16850">
    <property type="entry name" value="Inhibitor_I66"/>
    <property type="match status" value="1"/>
</dbReference>
<proteinExistence type="predicted"/>
<accession>A0AAV9V9W3</accession>
<gene>
    <name evidence="1" type="ORF">TWF696_004579</name>
</gene>
<dbReference type="GO" id="GO:0004867">
    <property type="term" value="F:serine-type endopeptidase inhibitor activity"/>
    <property type="evidence" value="ECO:0007669"/>
    <property type="project" value="InterPro"/>
</dbReference>
<organism evidence="1 2">
    <name type="scientific">Orbilia brochopaga</name>
    <dbReference type="NCBI Taxonomy" id="3140254"/>
    <lineage>
        <taxon>Eukaryota</taxon>
        <taxon>Fungi</taxon>
        <taxon>Dikarya</taxon>
        <taxon>Ascomycota</taxon>
        <taxon>Pezizomycotina</taxon>
        <taxon>Orbiliomycetes</taxon>
        <taxon>Orbiliales</taxon>
        <taxon>Orbiliaceae</taxon>
        <taxon>Orbilia</taxon>
    </lineage>
</organism>
<dbReference type="Gene3D" id="2.80.10.50">
    <property type="match status" value="1"/>
</dbReference>
<comment type="caution">
    <text evidence="1">The sequence shown here is derived from an EMBL/GenBank/DDBJ whole genome shotgun (WGS) entry which is preliminary data.</text>
</comment>
<name>A0AAV9V9W3_9PEZI</name>
<evidence type="ECO:0000313" key="1">
    <source>
        <dbReference type="EMBL" id="KAK6355482.1"/>
    </source>
</evidence>
<dbReference type="Proteomes" id="UP001375240">
    <property type="component" value="Unassembled WGS sequence"/>
</dbReference>
<evidence type="ECO:0000313" key="2">
    <source>
        <dbReference type="Proteomes" id="UP001375240"/>
    </source>
</evidence>
<dbReference type="CDD" id="cd23428">
    <property type="entry name" value="beta-trefoil_Ricin_SPI"/>
    <property type="match status" value="1"/>
</dbReference>
<dbReference type="EMBL" id="JAVHNQ010000002">
    <property type="protein sequence ID" value="KAK6355482.1"/>
    <property type="molecule type" value="Genomic_DNA"/>
</dbReference>
<protein>
    <submittedName>
        <fullName evidence="1">Uncharacterized protein</fullName>
    </submittedName>
</protein>
<reference evidence="1 2" key="1">
    <citation type="submission" date="2019-10" db="EMBL/GenBank/DDBJ databases">
        <authorList>
            <person name="Palmer J.M."/>
        </authorList>
    </citation>
    <scope>NUCLEOTIDE SEQUENCE [LARGE SCALE GENOMIC DNA]</scope>
    <source>
        <strain evidence="1 2">TWF696</strain>
    </source>
</reference>